<dbReference type="GO" id="GO:0005737">
    <property type="term" value="C:cytoplasm"/>
    <property type="evidence" value="ECO:0007669"/>
    <property type="project" value="TreeGrafter"/>
</dbReference>
<feature type="binding site" evidence="2">
    <location>
        <position position="102"/>
    </location>
    <ligand>
        <name>glutathione</name>
        <dbReference type="ChEBI" id="CHEBI:57925"/>
    </ligand>
</feature>
<dbReference type="InterPro" id="IPR016639">
    <property type="entry name" value="GST_Omega/GSH"/>
</dbReference>
<dbReference type="GO" id="GO:0016491">
    <property type="term" value="F:oxidoreductase activity"/>
    <property type="evidence" value="ECO:0007669"/>
    <property type="project" value="UniProtKB-KW"/>
</dbReference>
<dbReference type="Gene3D" id="3.40.30.10">
    <property type="entry name" value="Glutaredoxin"/>
    <property type="match status" value="1"/>
</dbReference>
<name>A0A1S8TPE6_9CLOT</name>
<dbReference type="Proteomes" id="UP000190890">
    <property type="component" value="Unassembled WGS sequence"/>
</dbReference>
<feature type="domain" description="GST C-terminal" evidence="4">
    <location>
        <begin position="177"/>
        <end position="311"/>
    </location>
</feature>
<reference evidence="5 6" key="1">
    <citation type="submission" date="2016-05" db="EMBL/GenBank/DDBJ databases">
        <title>Microbial solvent formation.</title>
        <authorList>
            <person name="Poehlein A."/>
            <person name="Montoya Solano J.D."/>
            <person name="Flitsch S."/>
            <person name="Krabben P."/>
            <person name="Duerre P."/>
            <person name="Daniel R."/>
        </authorList>
    </citation>
    <scope>NUCLEOTIDE SEQUENCE [LARGE SCALE GENOMIC DNA]</scope>
    <source>
        <strain evidence="5 6">DSM 2619</strain>
    </source>
</reference>
<dbReference type="PANTHER" id="PTHR32419">
    <property type="entry name" value="GLUTATHIONYL-HYDROQUINONE REDUCTASE"/>
    <property type="match status" value="1"/>
</dbReference>
<dbReference type="PANTHER" id="PTHR32419:SF6">
    <property type="entry name" value="GLUTATHIONE S-TRANSFERASE OMEGA-LIKE 1-RELATED"/>
    <property type="match status" value="1"/>
</dbReference>
<feature type="active site" description="Proton donor/acceptor" evidence="1">
    <location>
        <position position="200"/>
    </location>
</feature>
<evidence type="ECO:0000256" key="2">
    <source>
        <dbReference type="PIRSR" id="PIRSR015753-2"/>
    </source>
</evidence>
<evidence type="ECO:0000256" key="3">
    <source>
        <dbReference type="PIRSR" id="PIRSR015753-3"/>
    </source>
</evidence>
<dbReference type="InterPro" id="IPR036249">
    <property type="entry name" value="Thioredoxin-like_sf"/>
</dbReference>
<dbReference type="SFLD" id="SFLDG01206">
    <property type="entry name" value="Xi.1"/>
    <property type="match status" value="1"/>
</dbReference>
<dbReference type="EMBL" id="LZZM01000099">
    <property type="protein sequence ID" value="OOM79611.1"/>
    <property type="molecule type" value="Genomic_DNA"/>
</dbReference>
<dbReference type="AlphaFoldDB" id="A0A1S8TPE6"/>
<dbReference type="SUPFAM" id="SSF47616">
    <property type="entry name" value="GST C-terminal domain-like"/>
    <property type="match status" value="1"/>
</dbReference>
<dbReference type="SFLD" id="SFLDG01148">
    <property type="entry name" value="Xi_(cytGST)"/>
    <property type="match status" value="1"/>
</dbReference>
<dbReference type="RefSeq" id="WP_077846741.1">
    <property type="nucleotide sequence ID" value="NZ_LZZM01000099.1"/>
</dbReference>
<dbReference type="InterPro" id="IPR036282">
    <property type="entry name" value="Glutathione-S-Trfase_C_sf"/>
</dbReference>
<feature type="active site" description="Nucleophile" evidence="1">
    <location>
        <position position="69"/>
    </location>
</feature>
<dbReference type="Gene3D" id="1.20.1050.10">
    <property type="match status" value="1"/>
</dbReference>
<evidence type="ECO:0000259" key="4">
    <source>
        <dbReference type="PROSITE" id="PS50405"/>
    </source>
</evidence>
<feature type="site" description="Lowers pKa of active site Cys" evidence="3">
    <location>
        <position position="301"/>
    </location>
</feature>
<dbReference type="OrthoDB" id="9769158at2"/>
<keyword evidence="6" id="KW-1185">Reference proteome</keyword>
<sequence>MSKDEQIVLNDVIEEKKESKIATSESAHEISKDGAFIRQKNHFATPFGSGENELPVEANRYRLLCAGICPWAHRQIIALNLLGLTDVISIGEASPVRTEKGWEFSLDKGGVDPVLGIRYLPEIYEKTDPNYDGRATVPTVVDVKTGKVVNNDYFKLSNYWETVWKPFYKNDAPDLYPIELRDEIDKLNDIIFHEVNNGVYKAGFSQSQGSYEKAYDTLFARLDDLEERLSKQRYLFGDKITDSDIRLYVTLVRFDIAYYLVFRVNRNRIIDFPNLWAYARDLYQTPGFGDTTNFDAIKRGYHLGSHAENPYQILAKGPDLSIWNTPHGREKLTK</sequence>
<feature type="site" description="Lowers pKa of active site Cys" evidence="3">
    <location>
        <position position="258"/>
    </location>
</feature>
<dbReference type="InterPro" id="IPR040079">
    <property type="entry name" value="Glutathione_S-Trfase"/>
</dbReference>
<comment type="caution">
    <text evidence="5">The sequence shown here is derived from an EMBL/GenBank/DDBJ whole genome shotgun (WGS) entry which is preliminary data.</text>
</comment>
<proteinExistence type="predicted"/>
<feature type="binding site" evidence="2">
    <location>
        <begin position="134"/>
        <end position="137"/>
    </location>
    <ligand>
        <name>glutathione</name>
        <dbReference type="ChEBI" id="CHEBI:57925"/>
    </ligand>
</feature>
<dbReference type="InterPro" id="IPR047047">
    <property type="entry name" value="GST_Omega-like_C"/>
</dbReference>
<evidence type="ECO:0000313" key="6">
    <source>
        <dbReference type="Proteomes" id="UP000190890"/>
    </source>
</evidence>
<dbReference type="PIRSF" id="PIRSF015753">
    <property type="entry name" value="GST"/>
    <property type="match status" value="1"/>
</dbReference>
<dbReference type="CDD" id="cd03190">
    <property type="entry name" value="GST_C_Omega_like"/>
    <property type="match status" value="1"/>
</dbReference>
<dbReference type="SFLD" id="SFLDS00019">
    <property type="entry name" value="Glutathione_Transferase_(cytos"/>
    <property type="match status" value="1"/>
</dbReference>
<evidence type="ECO:0000256" key="1">
    <source>
        <dbReference type="PIRSR" id="PIRSR015753-1"/>
    </source>
</evidence>
<gene>
    <name evidence="5" type="primary">yqjG_2</name>
    <name evidence="5" type="ORF">CLPUN_15590</name>
</gene>
<keyword evidence="5" id="KW-0560">Oxidoreductase</keyword>
<dbReference type="SUPFAM" id="SSF52833">
    <property type="entry name" value="Thioredoxin-like"/>
    <property type="match status" value="1"/>
</dbReference>
<dbReference type="STRING" id="29367.CLPUN_15590"/>
<dbReference type="InterPro" id="IPR010987">
    <property type="entry name" value="Glutathione-S-Trfase_C-like"/>
</dbReference>
<dbReference type="EC" id="1.8.-.-" evidence="5"/>
<protein>
    <submittedName>
        <fullName evidence="5">Glutathionyl-hydroquinone reductase YqjG</fullName>
        <ecNumber evidence="5">1.8.-.-</ecNumber>
    </submittedName>
</protein>
<dbReference type="GO" id="GO:0004364">
    <property type="term" value="F:glutathione transferase activity"/>
    <property type="evidence" value="ECO:0007669"/>
    <property type="project" value="InterPro"/>
</dbReference>
<evidence type="ECO:0000313" key="5">
    <source>
        <dbReference type="EMBL" id="OOM79611.1"/>
    </source>
</evidence>
<accession>A0A1S8TPE6</accession>
<dbReference type="Pfam" id="PF13410">
    <property type="entry name" value="GST_C_2"/>
    <property type="match status" value="1"/>
</dbReference>
<dbReference type="PROSITE" id="PS50405">
    <property type="entry name" value="GST_CTER"/>
    <property type="match status" value="1"/>
</dbReference>
<organism evidence="5 6">
    <name type="scientific">Clostridium puniceum</name>
    <dbReference type="NCBI Taxonomy" id="29367"/>
    <lineage>
        <taxon>Bacteria</taxon>
        <taxon>Bacillati</taxon>
        <taxon>Bacillota</taxon>
        <taxon>Clostridia</taxon>
        <taxon>Eubacteriales</taxon>
        <taxon>Clostridiaceae</taxon>
        <taxon>Clostridium</taxon>
    </lineage>
</organism>